<comment type="caution">
    <text evidence="1">The sequence shown here is derived from an EMBL/GenBank/DDBJ whole genome shotgun (WGS) entry which is preliminary data.</text>
</comment>
<sequence>MGAIASAEMLFAAAPLLKVRVSAGRLLAWEIALADDAPRSTTSAASLSLARRPFVRDTAATRSAGGCGRAMWMSKEWASLSGVVPVTRLDGRGQRACTWSAGSRTALHARSADAFIAERAERGKMEKRRRVGSTSQEHQLYKGKAGSIDHLDNPARWKHDAYSLTIWPGA</sequence>
<dbReference type="EMBL" id="CAVNYO010000170">
    <property type="protein sequence ID" value="CAK5271370.1"/>
    <property type="molecule type" value="Genomic_DNA"/>
</dbReference>
<dbReference type="AlphaFoldDB" id="A0AAD2HAT2"/>
<protein>
    <submittedName>
        <fullName evidence="1">Uncharacterized protein</fullName>
    </submittedName>
</protein>
<evidence type="ECO:0000313" key="1">
    <source>
        <dbReference type="EMBL" id="CAK5271370.1"/>
    </source>
</evidence>
<keyword evidence="2" id="KW-1185">Reference proteome</keyword>
<organism evidence="1 2">
    <name type="scientific">Mycena citricolor</name>
    <dbReference type="NCBI Taxonomy" id="2018698"/>
    <lineage>
        <taxon>Eukaryota</taxon>
        <taxon>Fungi</taxon>
        <taxon>Dikarya</taxon>
        <taxon>Basidiomycota</taxon>
        <taxon>Agaricomycotina</taxon>
        <taxon>Agaricomycetes</taxon>
        <taxon>Agaricomycetidae</taxon>
        <taxon>Agaricales</taxon>
        <taxon>Marasmiineae</taxon>
        <taxon>Mycenaceae</taxon>
        <taxon>Mycena</taxon>
    </lineage>
</organism>
<evidence type="ECO:0000313" key="2">
    <source>
        <dbReference type="Proteomes" id="UP001295794"/>
    </source>
</evidence>
<reference evidence="1" key="1">
    <citation type="submission" date="2023-11" db="EMBL/GenBank/DDBJ databases">
        <authorList>
            <person name="De Vega J J."/>
            <person name="De Vega J J."/>
        </authorList>
    </citation>
    <scope>NUCLEOTIDE SEQUENCE</scope>
</reference>
<accession>A0AAD2HAT2</accession>
<gene>
    <name evidence="1" type="ORF">MYCIT1_LOCUS16362</name>
</gene>
<proteinExistence type="predicted"/>
<dbReference type="Proteomes" id="UP001295794">
    <property type="component" value="Unassembled WGS sequence"/>
</dbReference>
<name>A0AAD2HAT2_9AGAR</name>